<reference evidence="1 3" key="1">
    <citation type="journal article" date="2017" name="Nature">
        <title>The sunflower genome provides insights into oil metabolism, flowering and Asterid evolution.</title>
        <authorList>
            <person name="Badouin H."/>
            <person name="Gouzy J."/>
            <person name="Grassa C.J."/>
            <person name="Murat F."/>
            <person name="Staton S.E."/>
            <person name="Cottret L."/>
            <person name="Lelandais-Briere C."/>
            <person name="Owens G.L."/>
            <person name="Carrere S."/>
            <person name="Mayjonade B."/>
            <person name="Legrand L."/>
            <person name="Gill N."/>
            <person name="Kane N.C."/>
            <person name="Bowers J.E."/>
            <person name="Hubner S."/>
            <person name="Bellec A."/>
            <person name="Berard A."/>
            <person name="Berges H."/>
            <person name="Blanchet N."/>
            <person name="Boniface M.C."/>
            <person name="Brunel D."/>
            <person name="Catrice O."/>
            <person name="Chaidir N."/>
            <person name="Claudel C."/>
            <person name="Donnadieu C."/>
            <person name="Faraut T."/>
            <person name="Fievet G."/>
            <person name="Helmstetter N."/>
            <person name="King M."/>
            <person name="Knapp S.J."/>
            <person name="Lai Z."/>
            <person name="Le Paslier M.C."/>
            <person name="Lippi Y."/>
            <person name="Lorenzon L."/>
            <person name="Mandel J.R."/>
            <person name="Marage G."/>
            <person name="Marchand G."/>
            <person name="Marquand E."/>
            <person name="Bret-Mestries E."/>
            <person name="Morien E."/>
            <person name="Nambeesan S."/>
            <person name="Nguyen T."/>
            <person name="Pegot-Espagnet P."/>
            <person name="Pouilly N."/>
            <person name="Raftis F."/>
            <person name="Sallet E."/>
            <person name="Schiex T."/>
            <person name="Thomas J."/>
            <person name="Vandecasteele C."/>
            <person name="Vares D."/>
            <person name="Vear F."/>
            <person name="Vautrin S."/>
            <person name="Crespi M."/>
            <person name="Mangin B."/>
            <person name="Burke J.M."/>
            <person name="Salse J."/>
            <person name="Munos S."/>
            <person name="Vincourt P."/>
            <person name="Rieseberg L.H."/>
            <person name="Langlade N.B."/>
        </authorList>
    </citation>
    <scope>NUCLEOTIDE SEQUENCE [LARGE SCALE GENOMIC DNA]</scope>
    <source>
        <strain evidence="3">cv. SF193</strain>
        <tissue evidence="1">Leaves</tissue>
    </source>
</reference>
<reference evidence="2" key="2">
    <citation type="submission" date="2017-02" db="EMBL/GenBank/DDBJ databases">
        <title>Sunflower complete genome.</title>
        <authorList>
            <person name="Langlade N."/>
            <person name="Munos S."/>
        </authorList>
    </citation>
    <scope>NUCLEOTIDE SEQUENCE [LARGE SCALE GENOMIC DNA]</scope>
    <source>
        <tissue evidence="2">Leaves</tissue>
    </source>
</reference>
<name>A0A251TE52_HELAN</name>
<dbReference type="Gramene" id="mRNA:HanXRQr2_Chr09g0410711">
    <property type="protein sequence ID" value="CDS:HanXRQr2_Chr09g0410711.1"/>
    <property type="gene ID" value="HanXRQr2_Chr09g0410711"/>
</dbReference>
<keyword evidence="3" id="KW-1185">Reference proteome</keyword>
<organism evidence="2 3">
    <name type="scientific">Helianthus annuus</name>
    <name type="common">Common sunflower</name>
    <dbReference type="NCBI Taxonomy" id="4232"/>
    <lineage>
        <taxon>Eukaryota</taxon>
        <taxon>Viridiplantae</taxon>
        <taxon>Streptophyta</taxon>
        <taxon>Embryophyta</taxon>
        <taxon>Tracheophyta</taxon>
        <taxon>Spermatophyta</taxon>
        <taxon>Magnoliopsida</taxon>
        <taxon>eudicotyledons</taxon>
        <taxon>Gunneridae</taxon>
        <taxon>Pentapetalae</taxon>
        <taxon>asterids</taxon>
        <taxon>campanulids</taxon>
        <taxon>Asterales</taxon>
        <taxon>Asteraceae</taxon>
        <taxon>Asteroideae</taxon>
        <taxon>Heliantheae alliance</taxon>
        <taxon>Heliantheae</taxon>
        <taxon>Helianthus</taxon>
    </lineage>
</organism>
<dbReference type="InParanoid" id="A0A251TE52"/>
<proteinExistence type="predicted"/>
<protein>
    <submittedName>
        <fullName evidence="2">Uncharacterized protein</fullName>
    </submittedName>
</protein>
<evidence type="ECO:0000313" key="3">
    <source>
        <dbReference type="Proteomes" id="UP000215914"/>
    </source>
</evidence>
<dbReference type="AlphaFoldDB" id="A0A251TE52"/>
<evidence type="ECO:0000313" key="2">
    <source>
        <dbReference type="EMBL" id="OTG09029.1"/>
    </source>
</evidence>
<accession>A0A251TE52</accession>
<sequence>MHKDRRVGIPRVIAISPNFKRRPGDFLKYLTPSLIFTRQQSIVPNPSCTTKFNM</sequence>
<reference evidence="1" key="3">
    <citation type="submission" date="2020-06" db="EMBL/GenBank/DDBJ databases">
        <title>Helianthus annuus Genome sequencing and assembly Release 2.</title>
        <authorList>
            <person name="Gouzy J."/>
            <person name="Langlade N."/>
            <person name="Munos S."/>
        </authorList>
    </citation>
    <scope>NUCLEOTIDE SEQUENCE</scope>
    <source>
        <tissue evidence="1">Leaves</tissue>
    </source>
</reference>
<dbReference type="EMBL" id="MNCJ02000324">
    <property type="protein sequence ID" value="KAF5792853.1"/>
    <property type="molecule type" value="Genomic_DNA"/>
</dbReference>
<dbReference type="Proteomes" id="UP000215914">
    <property type="component" value="Chromosome 11"/>
</dbReference>
<gene>
    <name evidence="2" type="ORF">HannXRQ_Chr11g0348341</name>
    <name evidence="1" type="ORF">HanXRQr2_Chr09g0410711</name>
</gene>
<evidence type="ECO:0000313" key="1">
    <source>
        <dbReference type="EMBL" id="KAF5792853.1"/>
    </source>
</evidence>
<dbReference type="EMBL" id="CM007900">
    <property type="protein sequence ID" value="OTG09029.1"/>
    <property type="molecule type" value="Genomic_DNA"/>
</dbReference>